<evidence type="ECO:0000313" key="6">
    <source>
        <dbReference type="EMBL" id="KKK12815.1"/>
    </source>
</evidence>
<organism evidence="6 7">
    <name type="scientific">Aspergillus rambellii</name>
    <dbReference type="NCBI Taxonomy" id="308745"/>
    <lineage>
        <taxon>Eukaryota</taxon>
        <taxon>Fungi</taxon>
        <taxon>Dikarya</taxon>
        <taxon>Ascomycota</taxon>
        <taxon>Pezizomycotina</taxon>
        <taxon>Eurotiomycetes</taxon>
        <taxon>Eurotiomycetidae</taxon>
        <taxon>Eurotiales</taxon>
        <taxon>Aspergillaceae</taxon>
        <taxon>Aspergillus</taxon>
        <taxon>Aspergillus subgen. Nidulantes</taxon>
    </lineage>
</organism>
<comment type="caution">
    <text evidence="6">The sequence shown here is derived from an EMBL/GenBank/DDBJ whole genome shotgun (WGS) entry which is preliminary data.</text>
</comment>
<dbReference type="Pfam" id="PF00891">
    <property type="entry name" value="Methyltransf_2"/>
    <property type="match status" value="1"/>
</dbReference>
<dbReference type="GO" id="GO:0046983">
    <property type="term" value="F:protein dimerization activity"/>
    <property type="evidence" value="ECO:0007669"/>
    <property type="project" value="InterPro"/>
</dbReference>
<evidence type="ECO:0000313" key="7">
    <source>
        <dbReference type="Proteomes" id="UP000034291"/>
    </source>
</evidence>
<dbReference type="GO" id="GO:0008171">
    <property type="term" value="F:O-methyltransferase activity"/>
    <property type="evidence" value="ECO:0007669"/>
    <property type="project" value="InterPro"/>
</dbReference>
<evidence type="ECO:0000259" key="5">
    <source>
        <dbReference type="Pfam" id="PF08100"/>
    </source>
</evidence>
<sequence length="429" mass="47556">MAESNYAQDGSGASAFLGRHDMDIDAIATLPCDMNALPSLLQDIATQGKDLTDNNSQSRQQLLKSARALVRALETPKETIIRLCWAEPNLYSSIYTAISLGLFPLLSRDGDSPKTVSQLGAWSGADPVLLSRILRHLAAMGTIQETGLDEYQHTNLSRSLATDKYGSGFSWIAQGVIPTIYHLPKYLKENGFQNPTDPKDGPFQHAFGTSLHWFAWAARNPQLMTDFNHHMGAYHQGRPSWMDADFFPVAQGLVKGMKHDADSVLLVDIGGGKGHDLEEFRRKHPTAPGGLILQELPVVIDEIQGSIAPTFTPMVYDFFTEQPIKGARAYFLHSILHNWSDDSCRKILARVTAAMEPGYSKLLVNEIVIANTGADWQETALDLMMMNMLSSQERNEAEWKQLFQSAGLKVVKIWSHEQGVESLIECELA</sequence>
<dbReference type="InterPro" id="IPR036390">
    <property type="entry name" value="WH_DNA-bd_sf"/>
</dbReference>
<dbReference type="Gene3D" id="1.10.10.10">
    <property type="entry name" value="Winged helix-like DNA-binding domain superfamily/Winged helix DNA-binding domain"/>
    <property type="match status" value="1"/>
</dbReference>
<evidence type="ECO:0000256" key="1">
    <source>
        <dbReference type="ARBA" id="ARBA00022603"/>
    </source>
</evidence>
<dbReference type="InterPro" id="IPR001077">
    <property type="entry name" value="COMT_C"/>
</dbReference>
<evidence type="ECO:0000256" key="2">
    <source>
        <dbReference type="ARBA" id="ARBA00022679"/>
    </source>
</evidence>
<reference evidence="6 7" key="1">
    <citation type="submission" date="2015-02" db="EMBL/GenBank/DDBJ databases">
        <title>Draft Genome Sequences of Two Closely-Related Aflatoxigenic Aspergillus Species Obtained from the Cote d'Ivoire.</title>
        <authorList>
            <person name="Moore G.G."/>
            <person name="Beltz S.B."/>
            <person name="Mack B.M."/>
        </authorList>
    </citation>
    <scope>NUCLEOTIDE SEQUENCE [LARGE SCALE GENOMIC DNA]</scope>
    <source>
        <strain evidence="6 7">SRRC1468</strain>
    </source>
</reference>
<dbReference type="PROSITE" id="PS51683">
    <property type="entry name" value="SAM_OMT_II"/>
    <property type="match status" value="1"/>
</dbReference>
<dbReference type="EMBL" id="JZBS01003957">
    <property type="protein sequence ID" value="KKK12815.1"/>
    <property type="molecule type" value="Genomic_DNA"/>
</dbReference>
<dbReference type="AlphaFoldDB" id="A0A0F8W4H9"/>
<dbReference type="GO" id="GO:0032259">
    <property type="term" value="P:methylation"/>
    <property type="evidence" value="ECO:0007669"/>
    <property type="project" value="UniProtKB-KW"/>
</dbReference>
<keyword evidence="3" id="KW-0949">S-adenosyl-L-methionine</keyword>
<keyword evidence="7" id="KW-1185">Reference proteome</keyword>
<keyword evidence="2" id="KW-0808">Transferase</keyword>
<feature type="domain" description="O-methyltransferase dimerisation" evidence="5">
    <location>
        <begin position="94"/>
        <end position="162"/>
    </location>
</feature>
<feature type="domain" description="O-methyltransferase C-terminal" evidence="4">
    <location>
        <begin position="201"/>
        <end position="408"/>
    </location>
</feature>
<evidence type="ECO:0000259" key="4">
    <source>
        <dbReference type="Pfam" id="PF00891"/>
    </source>
</evidence>
<dbReference type="PANTHER" id="PTHR43712">
    <property type="entry name" value="PUTATIVE (AFU_ORTHOLOGUE AFUA_4G14580)-RELATED"/>
    <property type="match status" value="1"/>
</dbReference>
<dbReference type="GO" id="GO:0044550">
    <property type="term" value="P:secondary metabolite biosynthetic process"/>
    <property type="evidence" value="ECO:0007669"/>
    <property type="project" value="UniProtKB-ARBA"/>
</dbReference>
<accession>A0A0F8W4H9</accession>
<gene>
    <name evidence="6" type="ORF">ARAM_001179</name>
</gene>
<dbReference type="SUPFAM" id="SSF46785">
    <property type="entry name" value="Winged helix' DNA-binding domain"/>
    <property type="match status" value="1"/>
</dbReference>
<dbReference type="PANTHER" id="PTHR43712:SF17">
    <property type="entry name" value="O-METHYLTRANSFERASE"/>
    <property type="match status" value="1"/>
</dbReference>
<evidence type="ECO:0000256" key="3">
    <source>
        <dbReference type="ARBA" id="ARBA00022691"/>
    </source>
</evidence>
<dbReference type="Gene3D" id="3.40.50.150">
    <property type="entry name" value="Vaccinia Virus protein VP39"/>
    <property type="match status" value="1"/>
</dbReference>
<dbReference type="InterPro" id="IPR029063">
    <property type="entry name" value="SAM-dependent_MTases_sf"/>
</dbReference>
<dbReference type="SUPFAM" id="SSF53335">
    <property type="entry name" value="S-adenosyl-L-methionine-dependent methyltransferases"/>
    <property type="match status" value="1"/>
</dbReference>
<dbReference type="OrthoDB" id="1535081at2759"/>
<proteinExistence type="predicted"/>
<dbReference type="Pfam" id="PF08100">
    <property type="entry name" value="Dimerisation"/>
    <property type="match status" value="1"/>
</dbReference>
<dbReference type="InterPro" id="IPR036388">
    <property type="entry name" value="WH-like_DNA-bd_sf"/>
</dbReference>
<name>A0A0F8W4H9_9EURO</name>
<dbReference type="InterPro" id="IPR016461">
    <property type="entry name" value="COMT-like"/>
</dbReference>
<dbReference type="InterPro" id="IPR012967">
    <property type="entry name" value="COMT_dimerisation"/>
</dbReference>
<dbReference type="Proteomes" id="UP000034291">
    <property type="component" value="Unassembled WGS sequence"/>
</dbReference>
<protein>
    <submittedName>
        <fullName evidence="6">Uncharacterized protein</fullName>
    </submittedName>
</protein>
<keyword evidence="1" id="KW-0489">Methyltransferase</keyword>